<feature type="chain" id="PRO_5036164495" evidence="1">
    <location>
        <begin position="18"/>
        <end position="62"/>
    </location>
</feature>
<protein>
    <submittedName>
        <fullName evidence="3">Uncharacterized protein</fullName>
    </submittedName>
</protein>
<evidence type="ECO:0000313" key="2">
    <source>
        <dbReference type="EMBL" id="KAE8933539.1"/>
    </source>
</evidence>
<proteinExistence type="predicted"/>
<evidence type="ECO:0000313" key="3">
    <source>
        <dbReference type="EMBL" id="KAE8990099.1"/>
    </source>
</evidence>
<dbReference type="EMBL" id="QXFY01000870">
    <property type="protein sequence ID" value="KAE9333942.1"/>
    <property type="molecule type" value="Genomic_DNA"/>
</dbReference>
<organism evidence="3 7">
    <name type="scientific">Phytophthora fragariae</name>
    <dbReference type="NCBI Taxonomy" id="53985"/>
    <lineage>
        <taxon>Eukaryota</taxon>
        <taxon>Sar</taxon>
        <taxon>Stramenopiles</taxon>
        <taxon>Oomycota</taxon>
        <taxon>Peronosporomycetes</taxon>
        <taxon>Peronosporales</taxon>
        <taxon>Peronosporaceae</taxon>
        <taxon>Phytophthora</taxon>
    </lineage>
</organism>
<dbReference type="Proteomes" id="UP000476176">
    <property type="component" value="Unassembled WGS sequence"/>
</dbReference>
<evidence type="ECO:0000313" key="8">
    <source>
        <dbReference type="Proteomes" id="UP000476176"/>
    </source>
</evidence>
<keyword evidence="1" id="KW-0732">Signal</keyword>
<feature type="signal peptide" evidence="1">
    <location>
        <begin position="1"/>
        <end position="17"/>
    </location>
</feature>
<evidence type="ECO:0000313" key="7">
    <source>
        <dbReference type="Proteomes" id="UP000460718"/>
    </source>
</evidence>
<dbReference type="AlphaFoldDB" id="A0A6A3J472"/>
<evidence type="ECO:0000313" key="6">
    <source>
        <dbReference type="Proteomes" id="UP000429523"/>
    </source>
</evidence>
<evidence type="ECO:0000313" key="9">
    <source>
        <dbReference type="Proteomes" id="UP000486351"/>
    </source>
</evidence>
<dbReference type="EMBL" id="QXGC01001489">
    <property type="protein sequence ID" value="KAE9201849.1"/>
    <property type="molecule type" value="Genomic_DNA"/>
</dbReference>
<dbReference type="EMBL" id="QXFW01001483">
    <property type="protein sequence ID" value="KAE8990099.1"/>
    <property type="molecule type" value="Genomic_DNA"/>
</dbReference>
<dbReference type="Proteomes" id="UP000486351">
    <property type="component" value="Unassembled WGS sequence"/>
</dbReference>
<dbReference type="Proteomes" id="UP000429523">
    <property type="component" value="Unassembled WGS sequence"/>
</dbReference>
<evidence type="ECO:0000313" key="5">
    <source>
        <dbReference type="EMBL" id="KAE9333942.1"/>
    </source>
</evidence>
<dbReference type="Proteomes" id="UP000460718">
    <property type="component" value="Unassembled WGS sequence"/>
</dbReference>
<dbReference type="EMBL" id="QXGF01001001">
    <property type="protein sequence ID" value="KAE8933539.1"/>
    <property type="molecule type" value="Genomic_DNA"/>
</dbReference>
<gene>
    <name evidence="4" type="ORF">PF004_g18591</name>
    <name evidence="5" type="ORF">PF008_g14201</name>
    <name evidence="2" type="ORF">PF009_g16457</name>
    <name evidence="3" type="ORF">PF011_g18491</name>
</gene>
<name>A0A6A3J472_9STRA</name>
<evidence type="ECO:0000256" key="1">
    <source>
        <dbReference type="SAM" id="SignalP"/>
    </source>
</evidence>
<reference evidence="7 8" key="1">
    <citation type="submission" date="2018-09" db="EMBL/GenBank/DDBJ databases">
        <title>Genomic investigation of the strawberry pathogen Phytophthora fragariae indicates pathogenicity is determined by transcriptional variation in three key races.</title>
        <authorList>
            <person name="Adams T.M."/>
            <person name="Armitage A.D."/>
            <person name="Sobczyk M.K."/>
            <person name="Bates H.J."/>
            <person name="Dunwell J.M."/>
            <person name="Nellist C.F."/>
            <person name="Harrison R.J."/>
        </authorList>
    </citation>
    <scope>NUCLEOTIDE SEQUENCE [LARGE SCALE GENOMIC DNA]</scope>
    <source>
        <strain evidence="4 8">BC-23</strain>
        <strain evidence="5 9">NOV-77</strain>
        <strain evidence="2 6">NOV-9</strain>
        <strain evidence="3 7">SCRP245</strain>
    </source>
</reference>
<comment type="caution">
    <text evidence="3">The sequence shown here is derived from an EMBL/GenBank/DDBJ whole genome shotgun (WGS) entry which is preliminary data.</text>
</comment>
<evidence type="ECO:0000313" key="4">
    <source>
        <dbReference type="EMBL" id="KAE9201849.1"/>
    </source>
</evidence>
<accession>A0A6A3J472</accession>
<sequence>MIIFGGLVVSLFSYAALQKLHSRYEYPPPASPSSASGLKCLACGHGGHPPWRSPVIADAVCY</sequence>